<evidence type="ECO:0000256" key="1">
    <source>
        <dbReference type="ARBA" id="ARBA00007039"/>
    </source>
</evidence>
<evidence type="ECO:0000256" key="3">
    <source>
        <dbReference type="ARBA" id="ARBA00022670"/>
    </source>
</evidence>
<dbReference type="GO" id="GO:0051117">
    <property type="term" value="F:ATPase binding"/>
    <property type="evidence" value="ECO:0007669"/>
    <property type="project" value="TreeGrafter"/>
</dbReference>
<evidence type="ECO:0000256" key="7">
    <source>
        <dbReference type="SAM" id="Coils"/>
    </source>
</evidence>
<keyword evidence="4" id="KW-0378">Hydrolase</keyword>
<dbReference type="GO" id="GO:0009368">
    <property type="term" value="C:endopeptidase Clp complex"/>
    <property type="evidence" value="ECO:0007669"/>
    <property type="project" value="TreeGrafter"/>
</dbReference>
<sequence length="347" mass="38812">MIGIKRKSNSVELRVYGFIGDGWFADVNADRMANILDAVENVEEINVRIHSPGGSVAAGIAIYNALKNHKAKKRIYIEGECCSIATVVAMAGDEIVMSPSASFMIHNPFTQYIEGGADELRAKADILDTLKKGIIAAYKTKSNLTEEEISDLMNKTTYFTPQEALEKGFITAIEDTEKNSFGRGSYSFEEIPNGYFNFNKKINKKEDKNMKKEISEITLEELKTENNELFNAVFNSGKENERKRIQDFENYVNRIPGAAALVKKYQFEEPKYVNEVVGELLDFVISNPEQSVKKNSQETLEEAFNKKKEDAEDLNKAGGDITDEEVKAAKLKDDMSDIINMANGGAF</sequence>
<accession>A0A7G9GXH6</accession>
<dbReference type="SUPFAM" id="SSF52096">
    <property type="entry name" value="ClpP/crotonase"/>
    <property type="match status" value="1"/>
</dbReference>
<evidence type="ECO:0000313" key="8">
    <source>
        <dbReference type="EMBL" id="QNM15508.1"/>
    </source>
</evidence>
<dbReference type="PANTHER" id="PTHR10381">
    <property type="entry name" value="ATP-DEPENDENT CLP PROTEASE PROTEOLYTIC SUBUNIT"/>
    <property type="match status" value="1"/>
</dbReference>
<dbReference type="RefSeq" id="WP_187422974.1">
    <property type="nucleotide sequence ID" value="NZ_CP060637.1"/>
</dbReference>
<keyword evidence="7" id="KW-0175">Coiled coil</keyword>
<dbReference type="InterPro" id="IPR001907">
    <property type="entry name" value="ClpP"/>
</dbReference>
<evidence type="ECO:0000256" key="4">
    <source>
        <dbReference type="ARBA" id="ARBA00022801"/>
    </source>
</evidence>
<dbReference type="Proteomes" id="UP000515913">
    <property type="component" value="Chromosome"/>
</dbReference>
<dbReference type="PRINTS" id="PR00127">
    <property type="entry name" value="CLPPROTEASEP"/>
</dbReference>
<reference evidence="8 9" key="1">
    <citation type="submission" date="2020-08" db="EMBL/GenBank/DDBJ databases">
        <authorList>
            <person name="Liu C."/>
            <person name="Sun Q."/>
        </authorList>
    </citation>
    <scope>NUCLEOTIDE SEQUENCE [LARGE SCALE GENOMIC DNA]</scope>
    <source>
        <strain evidence="8 9">NSJ-57</strain>
    </source>
</reference>
<comment type="similarity">
    <text evidence="1 6">Belongs to the peptidase S14 family.</text>
</comment>
<dbReference type="GO" id="GO:0006515">
    <property type="term" value="P:protein quality control for misfolded or incompletely synthesized proteins"/>
    <property type="evidence" value="ECO:0007669"/>
    <property type="project" value="TreeGrafter"/>
</dbReference>
<evidence type="ECO:0000256" key="5">
    <source>
        <dbReference type="ARBA" id="ARBA00022825"/>
    </source>
</evidence>
<evidence type="ECO:0000256" key="6">
    <source>
        <dbReference type="RuleBase" id="RU003567"/>
    </source>
</evidence>
<dbReference type="GO" id="GO:0004176">
    <property type="term" value="F:ATP-dependent peptidase activity"/>
    <property type="evidence" value="ECO:0007669"/>
    <property type="project" value="InterPro"/>
</dbReference>
<organism evidence="8 9">
    <name type="scientific">Fusobacterium hominis</name>
    <dbReference type="NCBI Taxonomy" id="2764326"/>
    <lineage>
        <taxon>Bacteria</taxon>
        <taxon>Fusobacteriati</taxon>
        <taxon>Fusobacteriota</taxon>
        <taxon>Fusobacteriia</taxon>
        <taxon>Fusobacteriales</taxon>
        <taxon>Fusobacteriaceae</taxon>
        <taxon>Fusobacterium</taxon>
    </lineage>
</organism>
<keyword evidence="9" id="KW-1185">Reference proteome</keyword>
<proteinExistence type="inferred from homology"/>
<evidence type="ECO:0000256" key="2">
    <source>
        <dbReference type="ARBA" id="ARBA00022490"/>
    </source>
</evidence>
<dbReference type="Gene3D" id="3.90.226.10">
    <property type="entry name" value="2-enoyl-CoA Hydratase, Chain A, domain 1"/>
    <property type="match status" value="1"/>
</dbReference>
<keyword evidence="2" id="KW-0963">Cytoplasm</keyword>
<keyword evidence="3 8" id="KW-0645">Protease</keyword>
<protein>
    <recommendedName>
        <fullName evidence="6">ATP-dependent Clp protease proteolytic subunit</fullName>
    </recommendedName>
</protein>
<dbReference type="EMBL" id="CP060637">
    <property type="protein sequence ID" value="QNM15508.1"/>
    <property type="molecule type" value="Genomic_DNA"/>
</dbReference>
<dbReference type="PANTHER" id="PTHR10381:SF70">
    <property type="entry name" value="ATP-DEPENDENT CLP PROTEASE PROTEOLYTIC SUBUNIT"/>
    <property type="match status" value="1"/>
</dbReference>
<evidence type="ECO:0000313" key="9">
    <source>
        <dbReference type="Proteomes" id="UP000515913"/>
    </source>
</evidence>
<feature type="coiled-coil region" evidence="7">
    <location>
        <begin position="205"/>
        <end position="232"/>
    </location>
</feature>
<dbReference type="KEGG" id="fho:H9Q81_01315"/>
<dbReference type="Pfam" id="PF00574">
    <property type="entry name" value="CLP_protease"/>
    <property type="match status" value="1"/>
</dbReference>
<keyword evidence="5" id="KW-0720">Serine protease</keyword>
<gene>
    <name evidence="8" type="ORF">H9Q81_01315</name>
</gene>
<name>A0A7G9GXH6_9FUSO</name>
<dbReference type="NCBIfam" id="NF045542">
    <property type="entry name" value="Clp_rel_HeadMat"/>
    <property type="match status" value="1"/>
</dbReference>
<dbReference type="GO" id="GO:0004252">
    <property type="term" value="F:serine-type endopeptidase activity"/>
    <property type="evidence" value="ECO:0007669"/>
    <property type="project" value="InterPro"/>
</dbReference>
<dbReference type="CDD" id="cd07016">
    <property type="entry name" value="S14_ClpP_1"/>
    <property type="match status" value="1"/>
</dbReference>
<dbReference type="InterPro" id="IPR023562">
    <property type="entry name" value="ClpP/TepA"/>
</dbReference>
<dbReference type="AlphaFoldDB" id="A0A7G9GXH6"/>
<dbReference type="InterPro" id="IPR029045">
    <property type="entry name" value="ClpP/crotonase-like_dom_sf"/>
</dbReference>